<comment type="subunit">
    <text evidence="6">Homopentamer. Pentaxin (or pentraxin) have a discoid arrangement of 5 non-covalently bound subunits.</text>
</comment>
<gene>
    <name evidence="8" type="ORF">PLOB_00042415</name>
</gene>
<dbReference type="Proteomes" id="UP001159405">
    <property type="component" value="Unassembled WGS sequence"/>
</dbReference>
<comment type="subcellular location">
    <subcellularLocation>
        <location evidence="6">Secreted</location>
    </subcellularLocation>
</comment>
<keyword evidence="9" id="KW-1185">Reference proteome</keyword>
<evidence type="ECO:0000313" key="8">
    <source>
        <dbReference type="EMBL" id="CAH3142544.1"/>
    </source>
</evidence>
<comment type="cofactor">
    <cofactor evidence="6">
        <name>Ca(2+)</name>
        <dbReference type="ChEBI" id="CHEBI:29108"/>
    </cofactor>
    <text evidence="6">Binds 2 calcium ions per subunit.</text>
</comment>
<keyword evidence="2 6" id="KW-0106">Calcium</keyword>
<keyword evidence="4" id="KW-0325">Glycoprotein</keyword>
<comment type="caution">
    <text evidence="8">The sequence shown here is derived from an EMBL/GenBank/DDBJ whole genome shotgun (WGS) entry which is preliminary data.</text>
</comment>
<evidence type="ECO:0000256" key="1">
    <source>
        <dbReference type="ARBA" id="ARBA00022723"/>
    </source>
</evidence>
<evidence type="ECO:0000256" key="2">
    <source>
        <dbReference type="ARBA" id="ARBA00022837"/>
    </source>
</evidence>
<dbReference type="Gene3D" id="2.60.120.200">
    <property type="match status" value="1"/>
</dbReference>
<dbReference type="InterPro" id="IPR051360">
    <property type="entry name" value="Neuronal_Pentraxin_Related"/>
</dbReference>
<name>A0ABN8PIU0_9CNID</name>
<dbReference type="PRINTS" id="PR00895">
    <property type="entry name" value="PENTAXIN"/>
</dbReference>
<dbReference type="EMBL" id="CALNXK010000069">
    <property type="protein sequence ID" value="CAH3142544.1"/>
    <property type="molecule type" value="Genomic_DNA"/>
</dbReference>
<organism evidence="8 9">
    <name type="scientific">Porites lobata</name>
    <dbReference type="NCBI Taxonomy" id="104759"/>
    <lineage>
        <taxon>Eukaryota</taxon>
        <taxon>Metazoa</taxon>
        <taxon>Cnidaria</taxon>
        <taxon>Anthozoa</taxon>
        <taxon>Hexacorallia</taxon>
        <taxon>Scleractinia</taxon>
        <taxon>Fungiina</taxon>
        <taxon>Poritidae</taxon>
        <taxon>Porites</taxon>
    </lineage>
</organism>
<proteinExistence type="inferred from homology"/>
<evidence type="ECO:0000256" key="3">
    <source>
        <dbReference type="ARBA" id="ARBA00023157"/>
    </source>
</evidence>
<dbReference type="InterPro" id="IPR013320">
    <property type="entry name" value="ConA-like_dom_sf"/>
</dbReference>
<feature type="signal peptide" evidence="6">
    <location>
        <begin position="1"/>
        <end position="20"/>
    </location>
</feature>
<sequence length="184" mass="20679">MSWLLPSLVVGLCFAGLVNSWPMESKSCLNRCYASLNLQLTPSKMDIFGLVLTVRLKESLDYGLHFPRKGTADYANLWNMPSLNASTVCFWMKSSSSNAGTPFSYAVQGEDNELLLFNYKDFDLRIGGKKKMIGVSANDGKWHAICVTWDNENGTYQFFKDGAMEKQGTDFMKGYTIKAGDLWF</sequence>
<evidence type="ECO:0000256" key="6">
    <source>
        <dbReference type="RuleBase" id="RU362112"/>
    </source>
</evidence>
<feature type="domain" description="Pentraxin (PTX)" evidence="7">
    <location>
        <begin position="60"/>
        <end position="184"/>
    </location>
</feature>
<dbReference type="PROSITE" id="PS51828">
    <property type="entry name" value="PTX_2"/>
    <property type="match status" value="1"/>
</dbReference>
<evidence type="ECO:0000256" key="4">
    <source>
        <dbReference type="ARBA" id="ARBA00023180"/>
    </source>
</evidence>
<evidence type="ECO:0000313" key="9">
    <source>
        <dbReference type="Proteomes" id="UP001159405"/>
    </source>
</evidence>
<keyword evidence="1 6" id="KW-0479">Metal-binding</keyword>
<dbReference type="PANTHER" id="PTHR19277">
    <property type="entry name" value="PENTRAXIN"/>
    <property type="match status" value="1"/>
</dbReference>
<dbReference type="InterPro" id="IPR001759">
    <property type="entry name" value="PTX_dom"/>
</dbReference>
<protein>
    <recommendedName>
        <fullName evidence="6">Pentraxin family member</fullName>
    </recommendedName>
</protein>
<feature type="chain" id="PRO_5044970249" description="Pentraxin family member" evidence="6">
    <location>
        <begin position="21"/>
        <end position="184"/>
    </location>
</feature>
<comment type="caution">
    <text evidence="5">Lacks conserved residue(s) required for the propagation of feature annotation.</text>
</comment>
<comment type="similarity">
    <text evidence="6">Belongs to the pentraxin family.</text>
</comment>
<keyword evidence="6" id="KW-0732">Signal</keyword>
<accession>A0ABN8PIU0</accession>
<dbReference type="SMART" id="SM00159">
    <property type="entry name" value="PTX"/>
    <property type="match status" value="1"/>
</dbReference>
<dbReference type="Pfam" id="PF00354">
    <property type="entry name" value="Pentaxin"/>
    <property type="match status" value="1"/>
</dbReference>
<evidence type="ECO:0000259" key="7">
    <source>
        <dbReference type="PROSITE" id="PS51828"/>
    </source>
</evidence>
<evidence type="ECO:0000256" key="5">
    <source>
        <dbReference type="PROSITE-ProRule" id="PRU01172"/>
    </source>
</evidence>
<reference evidence="8 9" key="1">
    <citation type="submission" date="2022-05" db="EMBL/GenBank/DDBJ databases">
        <authorList>
            <consortium name="Genoscope - CEA"/>
            <person name="William W."/>
        </authorList>
    </citation>
    <scope>NUCLEOTIDE SEQUENCE [LARGE SCALE GENOMIC DNA]</scope>
</reference>
<dbReference type="SUPFAM" id="SSF49899">
    <property type="entry name" value="Concanavalin A-like lectins/glucanases"/>
    <property type="match status" value="1"/>
</dbReference>
<dbReference type="PANTHER" id="PTHR19277:SF125">
    <property type="entry name" value="B6"/>
    <property type="match status" value="1"/>
</dbReference>
<keyword evidence="3" id="KW-1015">Disulfide bond</keyword>